<evidence type="ECO:0000256" key="6">
    <source>
        <dbReference type="ARBA" id="ARBA00023065"/>
    </source>
</evidence>
<dbReference type="Pfam" id="PF00593">
    <property type="entry name" value="TonB_dep_Rec_b-barrel"/>
    <property type="match status" value="1"/>
</dbReference>
<reference evidence="14" key="1">
    <citation type="submission" date="2006-03" db="EMBL/GenBank/DDBJ databases">
        <authorList>
            <person name="Bowman J."/>
            <person name="Ferriera S."/>
            <person name="Johnson J."/>
            <person name="Kravitz S."/>
            <person name="Halpern A."/>
            <person name="Remington K."/>
            <person name="Beeson K."/>
            <person name="Tran B."/>
            <person name="Rogers Y.-H."/>
            <person name="Friedman R."/>
            <person name="Venter J.C."/>
        </authorList>
    </citation>
    <scope>NUCLEOTIDE SEQUENCE [LARGE SCALE GENOMIC DNA]</scope>
    <source>
        <strain evidence="14">ATCC 700755</strain>
    </source>
</reference>
<evidence type="ECO:0000313" key="14">
    <source>
        <dbReference type="EMBL" id="AFU70105.1"/>
    </source>
</evidence>
<proteinExistence type="inferred from homology"/>
<dbReference type="PANTHER" id="PTHR30069:SF53">
    <property type="entry name" value="COLICIN I RECEPTOR-RELATED"/>
    <property type="match status" value="1"/>
</dbReference>
<keyword evidence="8 10" id="KW-0472">Membrane</keyword>
<dbReference type="AlphaFoldDB" id="K4IXC2"/>
<evidence type="ECO:0000259" key="12">
    <source>
        <dbReference type="Pfam" id="PF00593"/>
    </source>
</evidence>
<dbReference type="Proteomes" id="UP000008514">
    <property type="component" value="Chromosome"/>
</dbReference>
<evidence type="ECO:0000259" key="13">
    <source>
        <dbReference type="Pfam" id="PF07715"/>
    </source>
</evidence>
<comment type="similarity">
    <text evidence="10 11">Belongs to the TonB-dependent receptor family.</text>
</comment>
<keyword evidence="14" id="KW-0675">Receptor</keyword>
<dbReference type="NCBIfam" id="TIGR04056">
    <property type="entry name" value="OMP_RagA_SusC"/>
    <property type="match status" value="1"/>
</dbReference>
<dbReference type="InterPro" id="IPR039426">
    <property type="entry name" value="TonB-dep_rcpt-like"/>
</dbReference>
<gene>
    <name evidence="14" type="ordered locus">P700755_003481</name>
</gene>
<dbReference type="InterPro" id="IPR008969">
    <property type="entry name" value="CarboxyPept-like_regulatory"/>
</dbReference>
<keyword evidence="4 10" id="KW-0812">Transmembrane</keyword>
<accession>K4IXC2</accession>
<dbReference type="EMBL" id="CP003879">
    <property type="protein sequence ID" value="AFU70105.1"/>
    <property type="molecule type" value="Genomic_DNA"/>
</dbReference>
<dbReference type="InterPro" id="IPR037066">
    <property type="entry name" value="Plug_dom_sf"/>
</dbReference>
<dbReference type="GO" id="GO:0044718">
    <property type="term" value="P:siderophore transmembrane transport"/>
    <property type="evidence" value="ECO:0007669"/>
    <property type="project" value="TreeGrafter"/>
</dbReference>
<keyword evidence="6" id="KW-0406">Ion transport</keyword>
<dbReference type="Pfam" id="PF07715">
    <property type="entry name" value="Plug"/>
    <property type="match status" value="1"/>
</dbReference>
<dbReference type="InterPro" id="IPR023996">
    <property type="entry name" value="TonB-dep_OMP_SusC/RagA"/>
</dbReference>
<dbReference type="SUPFAM" id="SSF56935">
    <property type="entry name" value="Porins"/>
    <property type="match status" value="1"/>
</dbReference>
<dbReference type="Gene3D" id="2.40.170.20">
    <property type="entry name" value="TonB-dependent receptor, beta-barrel domain"/>
    <property type="match status" value="1"/>
</dbReference>
<name>K4IXC2_PSYTT</name>
<evidence type="ECO:0000256" key="2">
    <source>
        <dbReference type="ARBA" id="ARBA00022448"/>
    </source>
</evidence>
<dbReference type="NCBIfam" id="TIGR04057">
    <property type="entry name" value="SusC_RagA_signa"/>
    <property type="match status" value="1"/>
</dbReference>
<dbReference type="PANTHER" id="PTHR30069">
    <property type="entry name" value="TONB-DEPENDENT OUTER MEMBRANE RECEPTOR"/>
    <property type="match status" value="1"/>
</dbReference>
<dbReference type="InterPro" id="IPR036942">
    <property type="entry name" value="Beta-barrel_TonB_sf"/>
</dbReference>
<dbReference type="HOGENOM" id="CLU_004317_0_1_10"/>
<evidence type="ECO:0000256" key="1">
    <source>
        <dbReference type="ARBA" id="ARBA00004571"/>
    </source>
</evidence>
<evidence type="ECO:0000256" key="3">
    <source>
        <dbReference type="ARBA" id="ARBA00022452"/>
    </source>
</evidence>
<evidence type="ECO:0000256" key="7">
    <source>
        <dbReference type="ARBA" id="ARBA00023077"/>
    </source>
</evidence>
<dbReference type="PROSITE" id="PS52016">
    <property type="entry name" value="TONB_DEPENDENT_REC_3"/>
    <property type="match status" value="1"/>
</dbReference>
<feature type="domain" description="TonB-dependent receptor plug" evidence="13">
    <location>
        <begin position="122"/>
        <end position="257"/>
    </location>
</feature>
<evidence type="ECO:0000313" key="15">
    <source>
        <dbReference type="Proteomes" id="UP000008514"/>
    </source>
</evidence>
<comment type="subcellular location">
    <subcellularLocation>
        <location evidence="1 10">Cell outer membrane</location>
        <topology evidence="1 10">Multi-pass membrane protein</topology>
    </subcellularLocation>
</comment>
<keyword evidence="2 10" id="KW-0813">Transport</keyword>
<evidence type="ECO:0000256" key="11">
    <source>
        <dbReference type="RuleBase" id="RU003357"/>
    </source>
</evidence>
<evidence type="ECO:0000256" key="9">
    <source>
        <dbReference type="ARBA" id="ARBA00023237"/>
    </source>
</evidence>
<dbReference type="STRING" id="313595.P700755_003481"/>
<dbReference type="GO" id="GO:0015344">
    <property type="term" value="F:siderophore uptake transmembrane transporter activity"/>
    <property type="evidence" value="ECO:0007669"/>
    <property type="project" value="TreeGrafter"/>
</dbReference>
<dbReference type="KEGG" id="ptq:P700755_003481"/>
<feature type="domain" description="TonB-dependent receptor-like beta-barrel" evidence="12">
    <location>
        <begin position="438"/>
        <end position="885"/>
    </location>
</feature>
<dbReference type="Pfam" id="PF13715">
    <property type="entry name" value="CarbopepD_reg_2"/>
    <property type="match status" value="1"/>
</dbReference>
<evidence type="ECO:0000256" key="10">
    <source>
        <dbReference type="PROSITE-ProRule" id="PRU01360"/>
    </source>
</evidence>
<dbReference type="InterPro" id="IPR012910">
    <property type="entry name" value="Plug_dom"/>
</dbReference>
<reference evidence="14" key="2">
    <citation type="submission" date="2012-09" db="EMBL/GenBank/DDBJ databases">
        <title>The complete sequence of Psychroflexus torquis an extreme psychrophile from sea-ice that is stimulated by light.</title>
        <authorList>
            <person name="Feng S."/>
            <person name="Powell S.M."/>
            <person name="Bowman J.P."/>
        </authorList>
    </citation>
    <scope>NUCLEOTIDE SEQUENCE [LARGE SCALE GENOMIC DNA]</scope>
    <source>
        <strain evidence="14">ATCC 700755</strain>
    </source>
</reference>
<keyword evidence="3 10" id="KW-1134">Transmembrane beta strand</keyword>
<dbReference type="RefSeq" id="WP_015025652.1">
    <property type="nucleotide sequence ID" value="NC_018721.1"/>
</dbReference>
<dbReference type="InterPro" id="IPR023997">
    <property type="entry name" value="TonB-dep_OMP_SusC/RagA_CS"/>
</dbReference>
<dbReference type="eggNOG" id="COG4771">
    <property type="taxonomic scope" value="Bacteria"/>
</dbReference>
<dbReference type="SUPFAM" id="SSF49464">
    <property type="entry name" value="Carboxypeptidase regulatory domain-like"/>
    <property type="match status" value="1"/>
</dbReference>
<keyword evidence="5" id="KW-0732">Signal</keyword>
<evidence type="ECO:0000256" key="4">
    <source>
        <dbReference type="ARBA" id="ARBA00022692"/>
    </source>
</evidence>
<protein>
    <submittedName>
        <fullName evidence="14">TonB-dependent outer membrane receptor/channel protein</fullName>
    </submittedName>
</protein>
<sequence length="1017" mass="113022">MNLRLISLCILLSINWISLSQNGRDISGIVYNAKDSIPLPGVNIIIKGTNAGAVTNLGGRFFYTVKKKPISGQKLVFNYLGFKTITIALESQNYFTIYLQPETDHLDEVIITTSYGTTKLKEEAVASISQINERDLNVNQSFETIDKMIDGLAPGVQIEGNSQLGTSTRINIRGQGTFTPLNGNLLNASAQPLIIVDGVILSEENGFDDNLFDGGGRFSEQFLNPLAKIPPEDIKSISILKDASAVSIYGADGANGVILITTKKAGKTDFSINFSQQAGFSTPINPIIYLNGPQYHSILTDYYINSGESPSNASALAGSNSVNTNWFDLTNETGTFTRSQLNFEGSTGQLGYRANVSYLNNDEVQINNQYENIRGSVSFSYSNEKLEANLRFIPSYVIKNNPNTLFSFPLRPNISPRDENGEFNIIGEGSIGNPLAVLNQNKATSKTIGLLTTLNLKYDVDENWSISTIVGADLTDKEQDNFFSGNNSSGRFSGTFEVDEVTFPNWGRKLIQNRSVESYQFNAVLSYNKQFGDHSIDGILGTEVREESIKAERFFGRGYILQNRDNSLEEANEVVFNSFTSENARTSLFTQLNYDFLKKYFITTSFREDKSSAFGGDINAAYNGAVGLSWILSKEDFFKIDAVYFLKYRISYGSSGNSRIGSFSARGLYNTNVQSIAGGYNFGSATFPSTAPNPDLGWERNIKFNMGIDFNLLSRFKFSVDFYRDKITNIISSTNAVPESGFINVQANTGSMENKGIEFSLSSEIIDKDQFKFNLNFNLSRNRNTVLNIENLSSEFSASQRASALRVGESTSAIWGYQWIGVDPANGQDLYRVDGQIFSGNYVSQNFDSSHWEVIGDRLPEVYGGLQANFQFFNQWSLTARFVYNIGGDILVNRNFESTDQLLPNRNMIVNLLNYWQEPGDIARNSKPSPGQPIVSNSTKYVYDNTHIKFQNFSLNYKIGPKFLEILNISNANIFINADNIGYWYKNGSSEGHNGIAELRFVYPEMRTITAGINLGI</sequence>
<keyword evidence="15" id="KW-1185">Reference proteome</keyword>
<evidence type="ECO:0000256" key="8">
    <source>
        <dbReference type="ARBA" id="ARBA00023136"/>
    </source>
</evidence>
<organism evidence="14 15">
    <name type="scientific">Psychroflexus torquis (strain ATCC 700755 / CIP 106069 / ACAM 623)</name>
    <dbReference type="NCBI Taxonomy" id="313595"/>
    <lineage>
        <taxon>Bacteria</taxon>
        <taxon>Pseudomonadati</taxon>
        <taxon>Bacteroidota</taxon>
        <taxon>Flavobacteriia</taxon>
        <taxon>Flavobacteriales</taxon>
        <taxon>Flavobacteriaceae</taxon>
        <taxon>Psychroflexus</taxon>
    </lineage>
</organism>
<dbReference type="InterPro" id="IPR000531">
    <property type="entry name" value="Beta-barrel_TonB"/>
</dbReference>
<keyword evidence="7 11" id="KW-0798">TonB box</keyword>
<evidence type="ECO:0000256" key="5">
    <source>
        <dbReference type="ARBA" id="ARBA00022729"/>
    </source>
</evidence>
<dbReference type="Gene3D" id="2.170.130.10">
    <property type="entry name" value="TonB-dependent receptor, plug domain"/>
    <property type="match status" value="1"/>
</dbReference>
<keyword evidence="9 10" id="KW-0998">Cell outer membrane</keyword>
<dbReference type="GO" id="GO:0009279">
    <property type="term" value="C:cell outer membrane"/>
    <property type="evidence" value="ECO:0007669"/>
    <property type="project" value="UniProtKB-SubCell"/>
</dbReference>